<name>A0A645DAX8_9ZZZZ</name>
<reference evidence="1" key="1">
    <citation type="submission" date="2019-08" db="EMBL/GenBank/DDBJ databases">
        <authorList>
            <person name="Kucharzyk K."/>
            <person name="Murdoch R.W."/>
            <person name="Higgins S."/>
            <person name="Loffler F."/>
        </authorList>
    </citation>
    <scope>NUCLEOTIDE SEQUENCE</scope>
</reference>
<dbReference type="AlphaFoldDB" id="A0A645DAX8"/>
<evidence type="ECO:0000313" key="1">
    <source>
        <dbReference type="EMBL" id="MPM86359.1"/>
    </source>
</evidence>
<dbReference type="EMBL" id="VSSQ01034419">
    <property type="protein sequence ID" value="MPM86359.1"/>
    <property type="molecule type" value="Genomic_DNA"/>
</dbReference>
<accession>A0A645DAX8</accession>
<gene>
    <name evidence="1" type="ORF">SDC9_133448</name>
</gene>
<comment type="caution">
    <text evidence="1">The sequence shown here is derived from an EMBL/GenBank/DDBJ whole genome shotgun (WGS) entry which is preliminary data.</text>
</comment>
<proteinExistence type="predicted"/>
<protein>
    <submittedName>
        <fullName evidence="1">Uncharacterized protein</fullName>
    </submittedName>
</protein>
<sequence length="84" mass="9020">MPQRGHIYAAGKIDVPVAVGVLHHASLGFFECHRKELDLTGKSAVISGGALVEFAAARSRNGSGCQVWSDVKIELIRTRIVLAH</sequence>
<organism evidence="1">
    <name type="scientific">bioreactor metagenome</name>
    <dbReference type="NCBI Taxonomy" id="1076179"/>
    <lineage>
        <taxon>unclassified sequences</taxon>
        <taxon>metagenomes</taxon>
        <taxon>ecological metagenomes</taxon>
    </lineage>
</organism>